<accession>A0A5C3ESJ0</accession>
<gene>
    <name evidence="1" type="ORF">PSFLO_00136</name>
</gene>
<organism evidence="1 2">
    <name type="scientific">Pseudozyma flocculosa</name>
    <dbReference type="NCBI Taxonomy" id="84751"/>
    <lineage>
        <taxon>Eukaryota</taxon>
        <taxon>Fungi</taxon>
        <taxon>Dikarya</taxon>
        <taxon>Basidiomycota</taxon>
        <taxon>Ustilaginomycotina</taxon>
        <taxon>Ustilaginomycetes</taxon>
        <taxon>Ustilaginales</taxon>
        <taxon>Ustilaginaceae</taxon>
        <taxon>Pseudozyma</taxon>
    </lineage>
</organism>
<evidence type="ECO:0000313" key="2">
    <source>
        <dbReference type="Proteomes" id="UP000323386"/>
    </source>
</evidence>
<name>A0A5C3ESJ0_9BASI</name>
<keyword evidence="2" id="KW-1185">Reference proteome</keyword>
<protein>
    <submittedName>
        <fullName evidence="1">Uncharacterized protein</fullName>
    </submittedName>
</protein>
<reference evidence="1 2" key="1">
    <citation type="submission" date="2018-03" db="EMBL/GenBank/DDBJ databases">
        <authorList>
            <person name="Guldener U."/>
        </authorList>
    </citation>
    <scope>NUCLEOTIDE SEQUENCE [LARGE SCALE GENOMIC DNA]</scope>
    <source>
        <strain evidence="1 2">DAOM196992</strain>
    </source>
</reference>
<sequence>MGRQERAGAVAVEQGAGLACLNGVQSDTPTCLLPPARKRGPHKQAQPAPPFAPLPHCPALAFRFPLAITPTTVPMQFNQQQASLISQIGLLWQHGGFKVSQCMKILLAGINSAAPYNWSEAAFLPPGFFDCKQRRVLSPRGLANPQVAPLGSEPWYGACGVISTPPLGASRGCPNNALTSAVVGIMLGNGGVYHRPPHCNSFSSKIYTSKNKLNAFAYVKGVINHLCLH</sequence>
<dbReference type="Proteomes" id="UP000323386">
    <property type="component" value="Unassembled WGS sequence"/>
</dbReference>
<evidence type="ECO:0000313" key="1">
    <source>
        <dbReference type="EMBL" id="SPO34665.1"/>
    </source>
</evidence>
<proteinExistence type="predicted"/>
<dbReference type="EMBL" id="OOIP01000001">
    <property type="protein sequence ID" value="SPO34665.1"/>
    <property type="molecule type" value="Genomic_DNA"/>
</dbReference>
<dbReference type="AlphaFoldDB" id="A0A5C3ESJ0"/>